<feature type="compositionally biased region" description="Basic and acidic residues" evidence="1">
    <location>
        <begin position="167"/>
        <end position="176"/>
    </location>
</feature>
<comment type="caution">
    <text evidence="2">The sequence shown here is derived from an EMBL/GenBank/DDBJ whole genome shotgun (WGS) entry which is preliminary data.</text>
</comment>
<protein>
    <submittedName>
        <fullName evidence="2">Uncharacterized protein</fullName>
    </submittedName>
</protein>
<evidence type="ECO:0000256" key="1">
    <source>
        <dbReference type="SAM" id="MobiDB-lite"/>
    </source>
</evidence>
<proteinExistence type="predicted"/>
<keyword evidence="3" id="KW-1185">Reference proteome</keyword>
<gene>
    <name evidence="2" type="ORF">NLU14_06680</name>
</gene>
<name>A0ABT5Y8A4_9GAMM</name>
<sequence>MTDIIEKHLDFVKEQIQIQEKLAEKFGNKEYRKNLHLGSAKKFSDLYDDLLTLQKQLDGSSGSAPLDSPQIELNYEDVEGLPEELLQELSFSESDKLDFKIQKIIDENGGMASLDKIIVALYKETGEIHKRTSMTSKLYRMAQKDAVFSVPGRKGVYSTKPVTTSKEPSEQKREEAIDQEEFYE</sequence>
<evidence type="ECO:0000313" key="3">
    <source>
        <dbReference type="Proteomes" id="UP001143391"/>
    </source>
</evidence>
<feature type="region of interest" description="Disordered" evidence="1">
    <location>
        <begin position="154"/>
        <end position="184"/>
    </location>
</feature>
<accession>A0ABT5Y8A4</accession>
<dbReference type="EMBL" id="JANCMW010000003">
    <property type="protein sequence ID" value="MDF0749911.1"/>
    <property type="molecule type" value="Genomic_DNA"/>
</dbReference>
<reference evidence="2" key="1">
    <citation type="submission" date="2022-07" db="EMBL/GenBank/DDBJ databases">
        <title>Marinobacter iranensis a new bacterium isolate from a hipersaline lake in Iran.</title>
        <authorList>
            <person name="Mohammad A.M.A."/>
            <person name="Cristina S.-P."/>
            <person name="Antonio V."/>
        </authorList>
    </citation>
    <scope>NUCLEOTIDE SEQUENCE</scope>
    <source>
        <strain evidence="2">71-i</strain>
    </source>
</reference>
<dbReference type="RefSeq" id="WP_275705428.1">
    <property type="nucleotide sequence ID" value="NZ_JANCMW010000003.1"/>
</dbReference>
<dbReference type="Proteomes" id="UP001143391">
    <property type="component" value="Unassembled WGS sequence"/>
</dbReference>
<evidence type="ECO:0000313" key="2">
    <source>
        <dbReference type="EMBL" id="MDF0749911.1"/>
    </source>
</evidence>
<organism evidence="2 3">
    <name type="scientific">Marinobacter iranensis</name>
    <dbReference type="NCBI Taxonomy" id="2962607"/>
    <lineage>
        <taxon>Bacteria</taxon>
        <taxon>Pseudomonadati</taxon>
        <taxon>Pseudomonadota</taxon>
        <taxon>Gammaproteobacteria</taxon>
        <taxon>Pseudomonadales</taxon>
        <taxon>Marinobacteraceae</taxon>
        <taxon>Marinobacter</taxon>
    </lineage>
</organism>